<dbReference type="RefSeq" id="XP_024392294.1">
    <property type="nucleotide sequence ID" value="XM_024536526.2"/>
</dbReference>
<accession>A0A7I4F2K6</accession>
<sequence>MEKPTVVRGLLAIFVIGLVTGVEFKAPSTLDFVFSLDPCRQSLLLIVFTAIVINLRMKDRKMNLPPGPTALPIVGNWLKVGNDLKHRTLAEMSERYGDVFMLKMGWRNYVVVSSPEAAKGVLHTQGEEFACRTRNAVFDIFAGKGQDIVFTNYGDHWRRMRRILTVPFVTAKVLQHAHFAWEEEVDEVMEDVQSRPESATAGVVLRHRFQLMMYNIVYRMMFNSRFASEYDPLYLKLKGLNGERCRLPAQNYKYNYADFFPFLKLFIRGYLKICQEVRDKRLSLFKEHFVDERRKLVNAVGVSGAEEKCAIDHMLEAQKKGEISEDNILYLIENINVAAIESTLLSIEWGIAELVNHPNVQKRLQAELLEVIGEGNLVAEPDTHNNKLPFLTAVVKETLRLHMPVPLLVPLMNMRQAKLAGYDIPPQSKVLVNAWWIGNNSKFWDQPEKFMPERFLPAAAENQSLDFRFLPFGAGRRSCPGTAIAMPLLAIVLGRLLQKFDLLPPPGMSKVDVAESGGQFSLHMATHSIVVLRPRN</sequence>
<organism evidence="14 15">
    <name type="scientific">Physcomitrium patens</name>
    <name type="common">Spreading-leaved earth moss</name>
    <name type="synonym">Physcomitrella patens</name>
    <dbReference type="NCBI Taxonomy" id="3218"/>
    <lineage>
        <taxon>Eukaryota</taxon>
        <taxon>Viridiplantae</taxon>
        <taxon>Streptophyta</taxon>
        <taxon>Embryophyta</taxon>
        <taxon>Bryophyta</taxon>
        <taxon>Bryophytina</taxon>
        <taxon>Bryopsida</taxon>
        <taxon>Funariidae</taxon>
        <taxon>Funariales</taxon>
        <taxon>Funariaceae</taxon>
        <taxon>Physcomitrium</taxon>
    </lineage>
</organism>
<dbReference type="InterPro" id="IPR002401">
    <property type="entry name" value="Cyt_P450_E_grp-I"/>
</dbReference>
<protein>
    <recommendedName>
        <fullName evidence="10">trans-cinnamate 4-monooxygenase</fullName>
        <ecNumber evidence="10">1.14.14.91</ecNumber>
    </recommendedName>
</protein>
<comment type="catalytic activity">
    <reaction evidence="11">
        <text>(E)-cinnamate + reduced [NADPH--hemoprotein reductase] + O2 = (E)-4-coumarate + oxidized [NADPH--hemoprotein reductase] + H2O + H(+)</text>
        <dbReference type="Rhea" id="RHEA:10608"/>
        <dbReference type="Rhea" id="RHEA-COMP:11964"/>
        <dbReference type="Rhea" id="RHEA-COMP:11965"/>
        <dbReference type="ChEBI" id="CHEBI:12876"/>
        <dbReference type="ChEBI" id="CHEBI:15377"/>
        <dbReference type="ChEBI" id="CHEBI:15378"/>
        <dbReference type="ChEBI" id="CHEBI:15379"/>
        <dbReference type="ChEBI" id="CHEBI:15669"/>
        <dbReference type="ChEBI" id="CHEBI:57618"/>
        <dbReference type="ChEBI" id="CHEBI:58210"/>
        <dbReference type="EC" id="1.14.14.91"/>
    </reaction>
</comment>
<keyword evidence="7 12" id="KW-0408">Iron</keyword>
<keyword evidence="8 13" id="KW-0503">Monooxygenase</keyword>
<evidence type="ECO:0000313" key="14">
    <source>
        <dbReference type="EnsemblPlants" id="Pp3c13_14870V3.2"/>
    </source>
</evidence>
<evidence type="ECO:0000256" key="3">
    <source>
        <dbReference type="ARBA" id="ARBA00010617"/>
    </source>
</evidence>
<keyword evidence="5 12" id="KW-0479">Metal-binding</keyword>
<reference evidence="14" key="3">
    <citation type="submission" date="2020-12" db="UniProtKB">
        <authorList>
            <consortium name="EnsemblPlants"/>
        </authorList>
    </citation>
    <scope>IDENTIFICATION</scope>
</reference>
<dbReference type="GO" id="GO:0004497">
    <property type="term" value="F:monooxygenase activity"/>
    <property type="evidence" value="ECO:0000318"/>
    <property type="project" value="GO_Central"/>
</dbReference>
<evidence type="ECO:0000256" key="8">
    <source>
        <dbReference type="ARBA" id="ARBA00023033"/>
    </source>
</evidence>
<dbReference type="Gramene" id="Pp3c13_14870V3.2">
    <property type="protein sequence ID" value="Pp3c13_14870V3.2"/>
    <property type="gene ID" value="Pp3c13_14870"/>
</dbReference>
<dbReference type="SUPFAM" id="SSF48264">
    <property type="entry name" value="Cytochrome P450"/>
    <property type="match status" value="1"/>
</dbReference>
<dbReference type="GO" id="GO:0016710">
    <property type="term" value="F:trans-cinnamate 4-monooxygenase activity"/>
    <property type="evidence" value="ECO:0007669"/>
    <property type="project" value="UniProtKB-EC"/>
</dbReference>
<feature type="binding site" description="axial binding residue" evidence="12">
    <location>
        <position position="479"/>
    </location>
    <ligand>
        <name>heme</name>
        <dbReference type="ChEBI" id="CHEBI:30413"/>
    </ligand>
    <ligandPart>
        <name>Fe</name>
        <dbReference type="ChEBI" id="CHEBI:18248"/>
    </ligandPart>
</feature>
<evidence type="ECO:0000256" key="11">
    <source>
        <dbReference type="ARBA" id="ARBA00048198"/>
    </source>
</evidence>
<comment type="cofactor">
    <cofactor evidence="1 12">
        <name>heme</name>
        <dbReference type="ChEBI" id="CHEBI:30413"/>
    </cofactor>
</comment>
<reference evidence="14 15" key="2">
    <citation type="journal article" date="2018" name="Plant J.">
        <title>The Physcomitrella patens chromosome-scale assembly reveals moss genome structure and evolution.</title>
        <authorList>
            <person name="Lang D."/>
            <person name="Ullrich K.K."/>
            <person name="Murat F."/>
            <person name="Fuchs J."/>
            <person name="Jenkins J."/>
            <person name="Haas F.B."/>
            <person name="Piednoel M."/>
            <person name="Gundlach H."/>
            <person name="Van Bel M."/>
            <person name="Meyberg R."/>
            <person name="Vives C."/>
            <person name="Morata J."/>
            <person name="Symeonidi A."/>
            <person name="Hiss M."/>
            <person name="Muchero W."/>
            <person name="Kamisugi Y."/>
            <person name="Saleh O."/>
            <person name="Blanc G."/>
            <person name="Decker E.L."/>
            <person name="van Gessel N."/>
            <person name="Grimwood J."/>
            <person name="Hayes R.D."/>
            <person name="Graham S.W."/>
            <person name="Gunter L.E."/>
            <person name="McDaniel S.F."/>
            <person name="Hoernstein S.N.W."/>
            <person name="Larsson A."/>
            <person name="Li F.W."/>
            <person name="Perroud P.F."/>
            <person name="Phillips J."/>
            <person name="Ranjan P."/>
            <person name="Rokshar D.S."/>
            <person name="Rothfels C.J."/>
            <person name="Schneider L."/>
            <person name="Shu S."/>
            <person name="Stevenson D.W."/>
            <person name="Thummler F."/>
            <person name="Tillich M."/>
            <person name="Villarreal Aguilar J.C."/>
            <person name="Widiez T."/>
            <person name="Wong G.K."/>
            <person name="Wymore A."/>
            <person name="Zhang Y."/>
            <person name="Zimmer A.D."/>
            <person name="Quatrano R.S."/>
            <person name="Mayer K.F.X."/>
            <person name="Goodstein D."/>
            <person name="Casacuberta J.M."/>
            <person name="Vandepoele K."/>
            <person name="Reski R."/>
            <person name="Cuming A.C."/>
            <person name="Tuskan G.A."/>
            <person name="Maumus F."/>
            <person name="Salse J."/>
            <person name="Schmutz J."/>
            <person name="Rensing S.A."/>
        </authorList>
    </citation>
    <scope>NUCLEOTIDE SEQUENCE [LARGE SCALE GENOMIC DNA]</scope>
    <source>
        <strain evidence="14 15">cv. Gransden 2004</strain>
    </source>
</reference>
<evidence type="ECO:0000256" key="9">
    <source>
        <dbReference type="ARBA" id="ARBA00037893"/>
    </source>
</evidence>
<proteinExistence type="inferred from homology"/>
<dbReference type="PANTHER" id="PTHR47948:SF4">
    <property type="entry name" value="TRANS-CINNAMATE 4-MONOOXYGENASE"/>
    <property type="match status" value="1"/>
</dbReference>
<comment type="pathway">
    <text evidence="9">Phenylpropanoid metabolism; trans-4-coumarate biosynthesis; trans-4-coumarate from trans-cinnamate: step 1/1.</text>
</comment>
<dbReference type="InterPro" id="IPR001128">
    <property type="entry name" value="Cyt_P450"/>
</dbReference>
<dbReference type="EnsemblPlants" id="Pp3c13_14870V3.2">
    <property type="protein sequence ID" value="Pp3c13_14870V3.2"/>
    <property type="gene ID" value="Pp3c13_14870"/>
</dbReference>
<dbReference type="OrthoDB" id="1470350at2759"/>
<comment type="similarity">
    <text evidence="3 13">Belongs to the cytochrome P450 family.</text>
</comment>
<dbReference type="InParanoid" id="A0A7I4F2K6"/>
<keyword evidence="15" id="KW-1185">Reference proteome</keyword>
<dbReference type="AlphaFoldDB" id="A0A7I4F2K6"/>
<dbReference type="PRINTS" id="PR00463">
    <property type="entry name" value="EP450I"/>
</dbReference>
<evidence type="ECO:0000256" key="5">
    <source>
        <dbReference type="ARBA" id="ARBA00022723"/>
    </source>
</evidence>
<dbReference type="PROSITE" id="PS00086">
    <property type="entry name" value="CYTOCHROME_P450"/>
    <property type="match status" value="1"/>
</dbReference>
<dbReference type="KEGG" id="ppp:112290352"/>
<evidence type="ECO:0000256" key="2">
    <source>
        <dbReference type="ARBA" id="ARBA00004167"/>
    </source>
</evidence>
<evidence type="ECO:0000256" key="7">
    <source>
        <dbReference type="ARBA" id="ARBA00023004"/>
    </source>
</evidence>
<evidence type="ECO:0000313" key="15">
    <source>
        <dbReference type="Proteomes" id="UP000006727"/>
    </source>
</evidence>
<dbReference type="EC" id="1.14.14.91" evidence="10"/>
<dbReference type="EMBL" id="ABEU02000013">
    <property type="status" value="NOT_ANNOTATED_CDS"/>
    <property type="molecule type" value="Genomic_DNA"/>
</dbReference>
<dbReference type="GO" id="GO:0009808">
    <property type="term" value="P:lignin metabolic process"/>
    <property type="evidence" value="ECO:0007669"/>
    <property type="project" value="UniProtKB-ARBA"/>
</dbReference>
<gene>
    <name evidence="14" type="primary">LOC112290352</name>
</gene>
<dbReference type="FunFam" id="1.10.630.10:FF:000013">
    <property type="entry name" value="Trans-cinnamate 4-monooxygenase"/>
    <property type="match status" value="1"/>
</dbReference>
<name>A0A7I4F2K6_PHYPA</name>
<evidence type="ECO:0000256" key="13">
    <source>
        <dbReference type="RuleBase" id="RU000461"/>
    </source>
</evidence>
<dbReference type="GeneID" id="112290352"/>
<reference evidence="14 15" key="1">
    <citation type="journal article" date="2008" name="Science">
        <title>The Physcomitrella genome reveals evolutionary insights into the conquest of land by plants.</title>
        <authorList>
            <person name="Rensing S."/>
            <person name="Lang D."/>
            <person name="Zimmer A."/>
            <person name="Terry A."/>
            <person name="Salamov A."/>
            <person name="Shapiro H."/>
            <person name="Nishiyama T."/>
            <person name="Perroud P.-F."/>
            <person name="Lindquist E."/>
            <person name="Kamisugi Y."/>
            <person name="Tanahashi T."/>
            <person name="Sakakibara K."/>
            <person name="Fujita T."/>
            <person name="Oishi K."/>
            <person name="Shin-I T."/>
            <person name="Kuroki Y."/>
            <person name="Toyoda A."/>
            <person name="Suzuki Y."/>
            <person name="Hashimoto A."/>
            <person name="Yamaguchi K."/>
            <person name="Sugano A."/>
            <person name="Kohara Y."/>
            <person name="Fujiyama A."/>
            <person name="Anterola A."/>
            <person name="Aoki S."/>
            <person name="Ashton N."/>
            <person name="Barbazuk W.B."/>
            <person name="Barker E."/>
            <person name="Bennetzen J."/>
            <person name="Bezanilla M."/>
            <person name="Blankenship R."/>
            <person name="Cho S.H."/>
            <person name="Dutcher S."/>
            <person name="Estelle M."/>
            <person name="Fawcett J.A."/>
            <person name="Gundlach H."/>
            <person name="Hanada K."/>
            <person name="Heyl A."/>
            <person name="Hicks K.A."/>
            <person name="Hugh J."/>
            <person name="Lohr M."/>
            <person name="Mayer K."/>
            <person name="Melkozernov A."/>
            <person name="Murata T."/>
            <person name="Nelson D."/>
            <person name="Pils B."/>
            <person name="Prigge M."/>
            <person name="Reiss B."/>
            <person name="Renner T."/>
            <person name="Rombauts S."/>
            <person name="Rushton P."/>
            <person name="Sanderfoot A."/>
            <person name="Schween G."/>
            <person name="Shiu S.-H."/>
            <person name="Stueber K."/>
            <person name="Theodoulou F.L."/>
            <person name="Tu H."/>
            <person name="Van de Peer Y."/>
            <person name="Verrier P.J."/>
            <person name="Waters E."/>
            <person name="Wood A."/>
            <person name="Yang L."/>
            <person name="Cove D."/>
            <person name="Cuming A."/>
            <person name="Hasebe M."/>
            <person name="Lucas S."/>
            <person name="Mishler D.B."/>
            <person name="Reski R."/>
            <person name="Grigoriev I."/>
            <person name="Quatrano R.S."/>
            <person name="Boore J.L."/>
        </authorList>
    </citation>
    <scope>NUCLEOTIDE SEQUENCE [LARGE SCALE GENOMIC DNA]</scope>
    <source>
        <strain evidence="14 15">cv. Gransden 2004</strain>
    </source>
</reference>
<evidence type="ECO:0000256" key="6">
    <source>
        <dbReference type="ARBA" id="ARBA00023002"/>
    </source>
</evidence>
<comment type="subcellular location">
    <subcellularLocation>
        <location evidence="2">Membrane</location>
        <topology evidence="2">Single-pass membrane protein</topology>
    </subcellularLocation>
</comment>
<dbReference type="GO" id="GO:0005506">
    <property type="term" value="F:iron ion binding"/>
    <property type="evidence" value="ECO:0007669"/>
    <property type="project" value="InterPro"/>
</dbReference>
<dbReference type="PANTHER" id="PTHR47948">
    <property type="entry name" value="TRANS-CINNAMATE 4-MONOOXYGENASE"/>
    <property type="match status" value="1"/>
</dbReference>
<evidence type="ECO:0000256" key="10">
    <source>
        <dbReference type="ARBA" id="ARBA00038946"/>
    </source>
</evidence>
<dbReference type="PRINTS" id="PR00385">
    <property type="entry name" value="P450"/>
</dbReference>
<keyword evidence="4 12" id="KW-0349">Heme</keyword>
<keyword evidence="6 13" id="KW-0560">Oxidoreductase</keyword>
<dbReference type="Pfam" id="PF00067">
    <property type="entry name" value="p450"/>
    <property type="match status" value="1"/>
</dbReference>
<evidence type="ECO:0000256" key="1">
    <source>
        <dbReference type="ARBA" id="ARBA00001971"/>
    </source>
</evidence>
<evidence type="ECO:0000256" key="12">
    <source>
        <dbReference type="PIRSR" id="PIRSR602401-1"/>
    </source>
</evidence>
<dbReference type="InterPro" id="IPR036396">
    <property type="entry name" value="Cyt_P450_sf"/>
</dbReference>
<dbReference type="Gene3D" id="1.10.630.10">
    <property type="entry name" value="Cytochrome P450"/>
    <property type="match status" value="1"/>
</dbReference>
<dbReference type="GO" id="GO:0020037">
    <property type="term" value="F:heme binding"/>
    <property type="evidence" value="ECO:0007669"/>
    <property type="project" value="InterPro"/>
</dbReference>
<evidence type="ECO:0000256" key="4">
    <source>
        <dbReference type="ARBA" id="ARBA00022617"/>
    </source>
</evidence>
<dbReference type="InterPro" id="IPR017972">
    <property type="entry name" value="Cyt_P450_CS"/>
</dbReference>
<dbReference type="Proteomes" id="UP000006727">
    <property type="component" value="Chromosome 13"/>
</dbReference>
<dbReference type="GO" id="GO:0016020">
    <property type="term" value="C:membrane"/>
    <property type="evidence" value="ECO:0007669"/>
    <property type="project" value="UniProtKB-SubCell"/>
</dbReference>